<sequence>EVAGMKYILIWIIIGTVSFILNCKKNKVSYGFGGLGFFIFMVMFMPWSLICLLQRRVRDDRP</sequence>
<reference evidence="2" key="1">
    <citation type="journal article" date="2015" name="Nature">
        <title>Complex archaea that bridge the gap between prokaryotes and eukaryotes.</title>
        <authorList>
            <person name="Spang A."/>
            <person name="Saw J.H."/>
            <person name="Jorgensen S.L."/>
            <person name="Zaremba-Niedzwiedzka K."/>
            <person name="Martijn J."/>
            <person name="Lind A.E."/>
            <person name="van Eijk R."/>
            <person name="Schleper C."/>
            <person name="Guy L."/>
            <person name="Ettema T.J."/>
        </authorList>
    </citation>
    <scope>NUCLEOTIDE SEQUENCE</scope>
</reference>
<dbReference type="AlphaFoldDB" id="A0A0F9AU62"/>
<feature type="transmembrane region" description="Helical" evidence="1">
    <location>
        <begin position="7"/>
        <end position="22"/>
    </location>
</feature>
<evidence type="ECO:0000256" key="1">
    <source>
        <dbReference type="SAM" id="Phobius"/>
    </source>
</evidence>
<keyword evidence="1" id="KW-0472">Membrane</keyword>
<feature type="transmembrane region" description="Helical" evidence="1">
    <location>
        <begin position="28"/>
        <end position="53"/>
    </location>
</feature>
<evidence type="ECO:0000313" key="2">
    <source>
        <dbReference type="EMBL" id="KKL13124.1"/>
    </source>
</evidence>
<accession>A0A0F9AU62</accession>
<organism evidence="2">
    <name type="scientific">marine sediment metagenome</name>
    <dbReference type="NCBI Taxonomy" id="412755"/>
    <lineage>
        <taxon>unclassified sequences</taxon>
        <taxon>metagenomes</taxon>
        <taxon>ecological metagenomes</taxon>
    </lineage>
</organism>
<proteinExistence type="predicted"/>
<comment type="caution">
    <text evidence="2">The sequence shown here is derived from an EMBL/GenBank/DDBJ whole genome shotgun (WGS) entry which is preliminary data.</text>
</comment>
<keyword evidence="1" id="KW-1133">Transmembrane helix</keyword>
<name>A0A0F9AU62_9ZZZZ</name>
<feature type="non-terminal residue" evidence="2">
    <location>
        <position position="1"/>
    </location>
</feature>
<keyword evidence="1" id="KW-0812">Transmembrane</keyword>
<gene>
    <name evidence="2" type="ORF">LCGC14_2528910</name>
</gene>
<protein>
    <submittedName>
        <fullName evidence="2">Uncharacterized protein</fullName>
    </submittedName>
</protein>
<dbReference type="EMBL" id="LAZR01040989">
    <property type="protein sequence ID" value="KKL13124.1"/>
    <property type="molecule type" value="Genomic_DNA"/>
</dbReference>